<proteinExistence type="predicted"/>
<sequence>MNIVLKPIRFLQFSQNQHIPSLQPGNNQHSPSSSSNRLGLSLFCSSRKRDGLGAYTILVYSHTSKTYSNNATSRQDQENAFDKKMLSTKRTLVEICGKYSYNAVSRQDHPKSKRQSEIHLNARN</sequence>
<accession>A0A8S9MJP9</accession>
<protein>
    <submittedName>
        <fullName evidence="2">Uncharacterized protein</fullName>
    </submittedName>
</protein>
<reference evidence="2" key="1">
    <citation type="submission" date="2019-12" db="EMBL/GenBank/DDBJ databases">
        <title>Genome sequencing and annotation of Brassica cretica.</title>
        <authorList>
            <person name="Studholme D.J."/>
            <person name="Sarris P.F."/>
        </authorList>
    </citation>
    <scope>NUCLEOTIDE SEQUENCE</scope>
    <source>
        <strain evidence="2">PFS-001/15</strain>
        <tissue evidence="2">Leaf</tissue>
    </source>
</reference>
<dbReference type="EMBL" id="QGKW02000007">
    <property type="protein sequence ID" value="KAF2620230.1"/>
    <property type="molecule type" value="Genomic_DNA"/>
</dbReference>
<gene>
    <name evidence="2" type="ORF">F2Q68_00039029</name>
</gene>
<name>A0A8S9MJP9_BRACR</name>
<dbReference type="Proteomes" id="UP000712281">
    <property type="component" value="Unassembled WGS sequence"/>
</dbReference>
<dbReference type="AlphaFoldDB" id="A0A8S9MJP9"/>
<comment type="caution">
    <text evidence="2">The sequence shown here is derived from an EMBL/GenBank/DDBJ whole genome shotgun (WGS) entry which is preliminary data.</text>
</comment>
<evidence type="ECO:0000313" key="2">
    <source>
        <dbReference type="EMBL" id="KAF2620230.1"/>
    </source>
</evidence>
<organism evidence="2 3">
    <name type="scientific">Brassica cretica</name>
    <name type="common">Mustard</name>
    <dbReference type="NCBI Taxonomy" id="69181"/>
    <lineage>
        <taxon>Eukaryota</taxon>
        <taxon>Viridiplantae</taxon>
        <taxon>Streptophyta</taxon>
        <taxon>Embryophyta</taxon>
        <taxon>Tracheophyta</taxon>
        <taxon>Spermatophyta</taxon>
        <taxon>Magnoliopsida</taxon>
        <taxon>eudicotyledons</taxon>
        <taxon>Gunneridae</taxon>
        <taxon>Pentapetalae</taxon>
        <taxon>rosids</taxon>
        <taxon>malvids</taxon>
        <taxon>Brassicales</taxon>
        <taxon>Brassicaceae</taxon>
        <taxon>Brassiceae</taxon>
        <taxon>Brassica</taxon>
    </lineage>
</organism>
<feature type="compositionally biased region" description="Basic and acidic residues" evidence="1">
    <location>
        <begin position="106"/>
        <end position="117"/>
    </location>
</feature>
<feature type="region of interest" description="Disordered" evidence="1">
    <location>
        <begin position="104"/>
        <end position="124"/>
    </location>
</feature>
<evidence type="ECO:0000313" key="3">
    <source>
        <dbReference type="Proteomes" id="UP000712281"/>
    </source>
</evidence>
<feature type="compositionally biased region" description="Polar residues" evidence="1">
    <location>
        <begin position="19"/>
        <end position="29"/>
    </location>
</feature>
<evidence type="ECO:0000256" key="1">
    <source>
        <dbReference type="SAM" id="MobiDB-lite"/>
    </source>
</evidence>
<feature type="region of interest" description="Disordered" evidence="1">
    <location>
        <begin position="19"/>
        <end position="38"/>
    </location>
</feature>